<dbReference type="InterPro" id="IPR027417">
    <property type="entry name" value="P-loop_NTPase"/>
</dbReference>
<gene>
    <name evidence="7" type="ORF">M441DRAFT_92037</name>
</gene>
<dbReference type="PANTHER" id="PTHR24198">
    <property type="entry name" value="ANKYRIN REPEAT AND PROTEIN KINASE DOMAIN-CONTAINING PROTEIN"/>
    <property type="match status" value="1"/>
</dbReference>
<sequence>MGLKDRFKKKFKRETPTNRSSNQNNTVKLGDAQENETAQRPKVRIEDTPISELWNVAYENLREEDGALIAEYEKSFQRNIAAGLRESLHLKPNMRDQLRTVLEERMNEVSKKASKLGKTEVPATEAVQLILKIVDSANDYISSAASANPYTSIAWTGVSLMLPLLMNPSKQRDSLAKALGDIASLITQSIMREEFYNECYKPGSSSHETFRLSHGQYMVALESLYRQILKFQVISCCYYSKNSAFRLGLDAVKWNDWSQLLAEVHEKNNNFIAVETIMRDIRLHEESIAAENRHQAALAEANASKEAQDYTGLLRWLCDIDPSSMYNAARDKHEAGTCGWLVQDSDEFKAWEEGKSSLLWLHGKGMSSVFAYLNGNSLSAEKTGSGKSILSSSVINHLQDRHASKPSTALAYFYFSFSDPKKQNVDGMLASLVKQINSCQPNKQILQRLGDYMAKEQRPDIKTLQEVLMTSLDGFSDVYVVIDALDECPMLNGRREKLLKSLRYILANAPDSLHVFLTSRKEPDIDVKIRAHLSEPLKIEIDLLAHREILNRDILHYIDSKLASEDFQSWPESIKMQARNSLIDKADCTAVPRFQYVQCQFEILQNLSSESLIHRALENLPAGLDATYDRIFTNINSDFKDQVINSLKWLAFSMKTLTLGQLSEIFILRLHGDVVIDEAERLFSPEDILKYFSGLIVTQKGRNSVIEVRLVHFSLKEYFISTRIVESAPAFAFTEIEAHISIGRSCLAYLAQFSTEIARQFQHQVSGLAKYMLDYWMIHLEEIPCARWPPKMAQDAALVLGAHSQSFLNQLLNQLGINREFHNVNIPDFLRLQSYGYTAWLGLCRSTQMLVSQELNAYSTQEDLDVALQYAASEGNIEAMKTLLEAGADANAEGEKWGSALLAAASKGKLSALELLVKFGANVNDPSERGRCLLTSIKEEPIQCLKFLLDSGADIDMQGSSDGTTLYKAIGSNRFSLCKLLLERNANVNAVGGEYYTPLQRTCIRGGVPQILHWVETLLERGADPNIRGGELGTALQAVCHHGAAGMISVVQLLIEHGADVNIRGGLYGSAFNAAASSMSSEAVQIMKLLVDNGAEIDQQGDGELGAALHIACNEGSTETVRWLLDNGADVNEESGRFATPLQAAVAGEPWDREQEVLDIVELLMERGARVNQQGGEYGTALQAAYWNWDVDDQLCGLLLEHGADVNITGGKYGSVLAAACGNRRLGVEGVRLLLDRGADVNADGGEYGSALIAACARLRGEDAVEMVQLLLDHGANVNTEGGIYGTALAAACTHGASHGVSLGVVSLLLERGADPRRRDCLAWHMAALLDSSDAVPILDLFLDHIDINHVHEEYGTALHAAIECWSLSYDHLMPLRYETARLLLERGADADIMAGEFGFPLQAACAAEYRPKPYGQYFTDIDYPCVKTKLLLEQRPNINVNAQGGIFGTALQAAAYSGQTASVRLLLDKKADCNLRGGKYGSAFNAAIIRGNWHIVEILLKAGATPDCRLQAEPDKEWLQRVREEDGRGAYERYMKFWEVQSASDCIST</sequence>
<keyword evidence="1" id="KW-0677">Repeat</keyword>
<dbReference type="Pfam" id="PF17100">
    <property type="entry name" value="NACHT_N"/>
    <property type="match status" value="1"/>
</dbReference>
<dbReference type="Gene3D" id="3.40.50.300">
    <property type="entry name" value="P-loop containing nucleotide triphosphate hydrolases"/>
    <property type="match status" value="1"/>
</dbReference>
<evidence type="ECO:0000259" key="6">
    <source>
        <dbReference type="Pfam" id="PF24883"/>
    </source>
</evidence>
<protein>
    <submittedName>
        <fullName evidence="7">Uncharacterized protein</fullName>
    </submittedName>
</protein>
<dbReference type="InterPro" id="IPR036770">
    <property type="entry name" value="Ankyrin_rpt-contain_sf"/>
</dbReference>
<feature type="compositionally biased region" description="Basic residues" evidence="4">
    <location>
        <begin position="1"/>
        <end position="12"/>
    </location>
</feature>
<feature type="repeat" description="ANK" evidence="3">
    <location>
        <begin position="863"/>
        <end position="895"/>
    </location>
</feature>
<evidence type="ECO:0000313" key="8">
    <source>
        <dbReference type="Proteomes" id="UP000240493"/>
    </source>
</evidence>
<feature type="region of interest" description="Disordered" evidence="4">
    <location>
        <begin position="1"/>
        <end position="41"/>
    </location>
</feature>
<dbReference type="PROSITE" id="PS50297">
    <property type="entry name" value="ANK_REP_REGION"/>
    <property type="match status" value="2"/>
</dbReference>
<feature type="compositionally biased region" description="Polar residues" evidence="4">
    <location>
        <begin position="17"/>
        <end position="27"/>
    </location>
</feature>
<keyword evidence="8" id="KW-1185">Reference proteome</keyword>
<dbReference type="SMART" id="SM00248">
    <property type="entry name" value="ANK"/>
    <property type="match status" value="17"/>
</dbReference>
<dbReference type="Pfam" id="PF12796">
    <property type="entry name" value="Ank_2"/>
    <property type="match status" value="5"/>
</dbReference>
<evidence type="ECO:0000256" key="3">
    <source>
        <dbReference type="PROSITE-ProRule" id="PRU00023"/>
    </source>
</evidence>
<dbReference type="PROSITE" id="PS50088">
    <property type="entry name" value="ANK_REPEAT"/>
    <property type="match status" value="4"/>
</dbReference>
<dbReference type="InterPro" id="IPR056884">
    <property type="entry name" value="NPHP3-like_N"/>
</dbReference>
<dbReference type="PANTHER" id="PTHR24198:SF165">
    <property type="entry name" value="ANKYRIN REPEAT-CONTAINING PROTEIN-RELATED"/>
    <property type="match status" value="1"/>
</dbReference>
<organism evidence="7 8">
    <name type="scientific">Trichoderma asperellum (strain ATCC 204424 / CBS 433.97 / NBRC 101777)</name>
    <dbReference type="NCBI Taxonomy" id="1042311"/>
    <lineage>
        <taxon>Eukaryota</taxon>
        <taxon>Fungi</taxon>
        <taxon>Dikarya</taxon>
        <taxon>Ascomycota</taxon>
        <taxon>Pezizomycotina</taxon>
        <taxon>Sordariomycetes</taxon>
        <taxon>Hypocreomycetidae</taxon>
        <taxon>Hypocreales</taxon>
        <taxon>Hypocreaceae</taxon>
        <taxon>Trichoderma</taxon>
    </lineage>
</organism>
<proteinExistence type="predicted"/>
<dbReference type="SUPFAM" id="SSF48403">
    <property type="entry name" value="Ankyrin repeat"/>
    <property type="match status" value="2"/>
</dbReference>
<dbReference type="Proteomes" id="UP000240493">
    <property type="component" value="Unassembled WGS sequence"/>
</dbReference>
<dbReference type="EMBL" id="KZ679267">
    <property type="protein sequence ID" value="PTB37507.1"/>
    <property type="molecule type" value="Genomic_DNA"/>
</dbReference>
<keyword evidence="2 3" id="KW-0040">ANK repeat</keyword>
<dbReference type="STRING" id="1042311.A0A2T3YY89"/>
<name>A0A2T3YY89_TRIA4</name>
<feature type="domain" description="NWD NACHT-NTPase N-terminal" evidence="5">
    <location>
        <begin position="52"/>
        <end position="271"/>
    </location>
</feature>
<evidence type="ECO:0000259" key="5">
    <source>
        <dbReference type="Pfam" id="PF17100"/>
    </source>
</evidence>
<feature type="repeat" description="ANK" evidence="3">
    <location>
        <begin position="1031"/>
        <end position="1066"/>
    </location>
</feature>
<dbReference type="InterPro" id="IPR002110">
    <property type="entry name" value="Ankyrin_rpt"/>
</dbReference>
<evidence type="ECO:0000256" key="2">
    <source>
        <dbReference type="ARBA" id="ARBA00023043"/>
    </source>
</evidence>
<evidence type="ECO:0000256" key="1">
    <source>
        <dbReference type="ARBA" id="ARBA00022737"/>
    </source>
</evidence>
<dbReference type="Gene3D" id="1.25.40.20">
    <property type="entry name" value="Ankyrin repeat-containing domain"/>
    <property type="match status" value="2"/>
</dbReference>
<dbReference type="Pfam" id="PF24883">
    <property type="entry name" value="NPHP3_N"/>
    <property type="match status" value="1"/>
</dbReference>
<dbReference type="OrthoDB" id="194358at2759"/>
<feature type="domain" description="Nephrocystin 3-like N-terminal" evidence="6">
    <location>
        <begin position="382"/>
        <end position="520"/>
    </location>
</feature>
<accession>A0A2T3YY89</accession>
<feature type="repeat" description="ANK" evidence="3">
    <location>
        <begin position="1104"/>
        <end position="1136"/>
    </location>
</feature>
<reference evidence="7 8" key="1">
    <citation type="submission" date="2016-07" db="EMBL/GenBank/DDBJ databases">
        <title>Multiple horizontal gene transfer events from other fungi enriched the ability of initially mycotrophic Trichoderma (Ascomycota) to feed on dead plant biomass.</title>
        <authorList>
            <consortium name="DOE Joint Genome Institute"/>
            <person name="Aerts A."/>
            <person name="Atanasova L."/>
            <person name="Chenthamara K."/>
            <person name="Zhang J."/>
            <person name="Grujic M."/>
            <person name="Henrissat B."/>
            <person name="Kuo A."/>
            <person name="Salamov A."/>
            <person name="Lipzen A."/>
            <person name="Labutti K."/>
            <person name="Barry K."/>
            <person name="Miao Y."/>
            <person name="Rahimi M.J."/>
            <person name="Shen Q."/>
            <person name="Grigoriev I.V."/>
            <person name="Kubicek C.P."/>
            <person name="Druzhinina I.S."/>
        </authorList>
    </citation>
    <scope>NUCLEOTIDE SEQUENCE [LARGE SCALE GENOMIC DNA]</scope>
    <source>
        <strain evidence="7 8">CBS 433.97</strain>
    </source>
</reference>
<evidence type="ECO:0000313" key="7">
    <source>
        <dbReference type="EMBL" id="PTB37507.1"/>
    </source>
</evidence>
<dbReference type="InterPro" id="IPR031359">
    <property type="entry name" value="NACHT_N"/>
</dbReference>
<evidence type="ECO:0000256" key="4">
    <source>
        <dbReference type="SAM" id="MobiDB-lite"/>
    </source>
</evidence>
<feature type="repeat" description="ANK" evidence="3">
    <location>
        <begin position="896"/>
        <end position="928"/>
    </location>
</feature>